<dbReference type="PANTHER" id="PTHR39450:SF1">
    <property type="entry name" value="DUF1667 DOMAIN-CONTAINING PROTEIN"/>
    <property type="match status" value="1"/>
</dbReference>
<accession>A0A9D1KEW2</accession>
<dbReference type="Proteomes" id="UP000886860">
    <property type="component" value="Unassembled WGS sequence"/>
</dbReference>
<proteinExistence type="predicted"/>
<sequence>MLREFTCIMCPQGCDIQVKLEEETIAEVSGNRCPRGREYVTQEIENPMRNIATSVLVEGGELPLASVRLTSPVPKARIFDVMAEIKKAVLKAPVCEGDVVISRVLGLDSDVIVTKSVDKVS</sequence>
<evidence type="ECO:0000313" key="1">
    <source>
        <dbReference type="EMBL" id="HIT41953.1"/>
    </source>
</evidence>
<dbReference type="InterPro" id="IPR012460">
    <property type="entry name" value="DUF1667"/>
</dbReference>
<dbReference type="SUPFAM" id="SSF160148">
    <property type="entry name" value="CPE0013-like"/>
    <property type="match status" value="1"/>
</dbReference>
<comment type="caution">
    <text evidence="1">The sequence shown here is derived from an EMBL/GenBank/DDBJ whole genome shotgun (WGS) entry which is preliminary data.</text>
</comment>
<dbReference type="AlphaFoldDB" id="A0A9D1KEW2"/>
<dbReference type="EMBL" id="DVKS01000132">
    <property type="protein sequence ID" value="HIT41953.1"/>
    <property type="molecule type" value="Genomic_DNA"/>
</dbReference>
<dbReference type="InterPro" id="IPR036593">
    <property type="entry name" value="CPE0013-like_sf"/>
</dbReference>
<dbReference type="Pfam" id="PF07892">
    <property type="entry name" value="DUF1667"/>
    <property type="match status" value="1"/>
</dbReference>
<organism evidence="1 2">
    <name type="scientific">Candidatus Caccovicinus merdipullorum</name>
    <dbReference type="NCBI Taxonomy" id="2840724"/>
    <lineage>
        <taxon>Bacteria</taxon>
        <taxon>Bacillati</taxon>
        <taxon>Bacillota</taxon>
        <taxon>Clostridia</taxon>
        <taxon>Eubacteriales</taxon>
        <taxon>Candidatus Caccovicinus</taxon>
    </lineage>
</organism>
<gene>
    <name evidence="1" type="ORF">IAB60_07660</name>
</gene>
<dbReference type="PANTHER" id="PTHR39450">
    <property type="entry name" value="MOLYBDOPTERIN OXIDOREDUCTASE, 4FE-4S CLUSTER-BINDING SUBUNIT"/>
    <property type="match status" value="1"/>
</dbReference>
<dbReference type="Gene3D" id="3.10.530.10">
    <property type="entry name" value="CPE0013-like"/>
    <property type="match status" value="1"/>
</dbReference>
<name>A0A9D1KEW2_9FIRM</name>
<reference evidence="1" key="1">
    <citation type="submission" date="2020-10" db="EMBL/GenBank/DDBJ databases">
        <authorList>
            <person name="Gilroy R."/>
        </authorList>
    </citation>
    <scope>NUCLEOTIDE SEQUENCE</scope>
    <source>
        <strain evidence="1">CHK123-3438</strain>
    </source>
</reference>
<evidence type="ECO:0000313" key="2">
    <source>
        <dbReference type="Proteomes" id="UP000886860"/>
    </source>
</evidence>
<protein>
    <submittedName>
        <fullName evidence="1">DUF1667 domain-containing protein</fullName>
    </submittedName>
</protein>
<reference evidence="1" key="2">
    <citation type="journal article" date="2021" name="PeerJ">
        <title>Extensive microbial diversity within the chicken gut microbiome revealed by metagenomics and culture.</title>
        <authorList>
            <person name="Gilroy R."/>
            <person name="Ravi A."/>
            <person name="Getino M."/>
            <person name="Pursley I."/>
            <person name="Horton D.L."/>
            <person name="Alikhan N.F."/>
            <person name="Baker D."/>
            <person name="Gharbi K."/>
            <person name="Hall N."/>
            <person name="Watson M."/>
            <person name="Adriaenssens E.M."/>
            <person name="Foster-Nyarko E."/>
            <person name="Jarju S."/>
            <person name="Secka A."/>
            <person name="Antonio M."/>
            <person name="Oren A."/>
            <person name="Chaudhuri R.R."/>
            <person name="La Ragione R."/>
            <person name="Hildebrand F."/>
            <person name="Pallen M.J."/>
        </authorList>
    </citation>
    <scope>NUCLEOTIDE SEQUENCE</scope>
    <source>
        <strain evidence="1">CHK123-3438</strain>
    </source>
</reference>